<keyword evidence="2" id="KW-1185">Reference proteome</keyword>
<gene>
    <name evidence="1" type="primary">MRPL6</name>
    <name evidence="1" type="ORF">M8818_001230</name>
</gene>
<evidence type="ECO:0000313" key="1">
    <source>
        <dbReference type="EMBL" id="KAK8217474.1"/>
    </source>
</evidence>
<reference evidence="1" key="1">
    <citation type="submission" date="2024-02" db="EMBL/GenBank/DDBJ databases">
        <title>Metagenome Assembled Genome of Zalaria obscura JY119.</title>
        <authorList>
            <person name="Vighnesh L."/>
            <person name="Jagadeeshwari U."/>
            <person name="Venkata Ramana C."/>
            <person name="Sasikala C."/>
        </authorList>
    </citation>
    <scope>NUCLEOTIDE SEQUENCE</scope>
    <source>
        <strain evidence="1">JY119</strain>
    </source>
</reference>
<keyword evidence="1" id="KW-0687">Ribonucleoprotein</keyword>
<name>A0ACC3SKJ8_9PEZI</name>
<sequence>MFAPAKRRCLSAAANLKYAEVSIPSFLVPAFQPSPQRSSAFSTSSPCRSKIGRAPLSLPNEVTFRVTEPPPVPAGRVSRNQQGATVEIEGPKGKMSMRIPAYMSLQKDEEKRAYNLSILDQEERQQREMWGTVRAYLQNHILGVSEGHTAILRLVGVGYRAIIEDSAVTKSPEYPGQKFVSLKVGYSHPIELGVPKGVKASTPQPTRILLEGPEKEVVMQFAAKIKEWRRPEPYKGKGIFVNGETIKLKAKKIK</sequence>
<dbReference type="EMBL" id="JAMKPW020000005">
    <property type="protein sequence ID" value="KAK8217474.1"/>
    <property type="molecule type" value="Genomic_DNA"/>
</dbReference>
<protein>
    <submittedName>
        <fullName evidence="1">54S ribosomal protein L6 mitochondrial</fullName>
    </submittedName>
</protein>
<keyword evidence="1" id="KW-0689">Ribosomal protein</keyword>
<comment type="caution">
    <text evidence="1">The sequence shown here is derived from an EMBL/GenBank/DDBJ whole genome shotgun (WGS) entry which is preliminary data.</text>
</comment>
<organism evidence="1 2">
    <name type="scientific">Zalaria obscura</name>
    <dbReference type="NCBI Taxonomy" id="2024903"/>
    <lineage>
        <taxon>Eukaryota</taxon>
        <taxon>Fungi</taxon>
        <taxon>Dikarya</taxon>
        <taxon>Ascomycota</taxon>
        <taxon>Pezizomycotina</taxon>
        <taxon>Dothideomycetes</taxon>
        <taxon>Dothideomycetidae</taxon>
        <taxon>Dothideales</taxon>
        <taxon>Zalariaceae</taxon>
        <taxon>Zalaria</taxon>
    </lineage>
</organism>
<proteinExistence type="predicted"/>
<accession>A0ACC3SKJ8</accession>
<evidence type="ECO:0000313" key="2">
    <source>
        <dbReference type="Proteomes" id="UP001320706"/>
    </source>
</evidence>
<dbReference type="Proteomes" id="UP001320706">
    <property type="component" value="Unassembled WGS sequence"/>
</dbReference>